<dbReference type="OMA" id="YQFAINE"/>
<name>A0A401PYZ1_SCYTO</name>
<accession>A0A401PYZ1</accession>
<dbReference type="OrthoDB" id="45963at2759"/>
<keyword evidence="3" id="KW-1185">Reference proteome</keyword>
<feature type="non-terminal residue" evidence="2">
    <location>
        <position position="1"/>
    </location>
</feature>
<dbReference type="AlphaFoldDB" id="A0A401PYZ1"/>
<feature type="region of interest" description="Disordered" evidence="1">
    <location>
        <begin position="1"/>
        <end position="53"/>
    </location>
</feature>
<reference evidence="2 3" key="1">
    <citation type="journal article" date="2018" name="Nat. Ecol. Evol.">
        <title>Shark genomes provide insights into elasmobranch evolution and the origin of vertebrates.</title>
        <authorList>
            <person name="Hara Y"/>
            <person name="Yamaguchi K"/>
            <person name="Onimaru K"/>
            <person name="Kadota M"/>
            <person name="Koyanagi M"/>
            <person name="Keeley SD"/>
            <person name="Tatsumi K"/>
            <person name="Tanaka K"/>
            <person name="Motone F"/>
            <person name="Kageyama Y"/>
            <person name="Nozu R"/>
            <person name="Adachi N"/>
            <person name="Nishimura O"/>
            <person name="Nakagawa R"/>
            <person name="Tanegashima C"/>
            <person name="Kiyatake I"/>
            <person name="Matsumoto R"/>
            <person name="Murakumo K"/>
            <person name="Nishida K"/>
            <person name="Terakita A"/>
            <person name="Kuratani S"/>
            <person name="Sato K"/>
            <person name="Hyodo S Kuraku.S."/>
        </authorList>
    </citation>
    <scope>NUCLEOTIDE SEQUENCE [LARGE SCALE GENOMIC DNA]</scope>
</reference>
<dbReference type="PANTHER" id="PTHR31206:SF9">
    <property type="entry name" value="PROTEIN FAM177B"/>
    <property type="match status" value="1"/>
</dbReference>
<protein>
    <submittedName>
        <fullName evidence="2">Uncharacterized protein</fullName>
    </submittedName>
</protein>
<evidence type="ECO:0000256" key="1">
    <source>
        <dbReference type="SAM" id="MobiDB-lite"/>
    </source>
</evidence>
<gene>
    <name evidence="2" type="ORF">scyTo_0021186</name>
</gene>
<evidence type="ECO:0000313" key="3">
    <source>
        <dbReference type="Proteomes" id="UP000288216"/>
    </source>
</evidence>
<dbReference type="InterPro" id="IPR028260">
    <property type="entry name" value="FAM177"/>
</dbReference>
<dbReference type="STRING" id="75743.A0A401PYZ1"/>
<sequence length="153" mass="17680">VAFCVSLEDDQDLEAATQTEAAEPKDTEAGKKEPKRRIHFSSGETMEEYSTEEEFEEEQKVLETVNPSTLPWSHFLLFWMMKFARTSLFTCDFLGEKLANLFGLTSAKYQYAVDEYYSVQDQVTYNYQINSAFYYISFVKQGGIIRFIMGCLS</sequence>
<dbReference type="PANTHER" id="PTHR31206">
    <property type="entry name" value="LP10445P"/>
    <property type="match status" value="1"/>
</dbReference>
<organism evidence="2 3">
    <name type="scientific">Scyliorhinus torazame</name>
    <name type="common">Cloudy catshark</name>
    <name type="synonym">Catulus torazame</name>
    <dbReference type="NCBI Taxonomy" id="75743"/>
    <lineage>
        <taxon>Eukaryota</taxon>
        <taxon>Metazoa</taxon>
        <taxon>Chordata</taxon>
        <taxon>Craniata</taxon>
        <taxon>Vertebrata</taxon>
        <taxon>Chondrichthyes</taxon>
        <taxon>Elasmobranchii</taxon>
        <taxon>Galeomorphii</taxon>
        <taxon>Galeoidea</taxon>
        <taxon>Carcharhiniformes</taxon>
        <taxon>Scyliorhinidae</taxon>
        <taxon>Scyliorhinus</taxon>
    </lineage>
</organism>
<dbReference type="Proteomes" id="UP000288216">
    <property type="component" value="Unassembled WGS sequence"/>
</dbReference>
<proteinExistence type="predicted"/>
<dbReference type="EMBL" id="BFAA01018326">
    <property type="protein sequence ID" value="GCB78300.1"/>
    <property type="molecule type" value="Genomic_DNA"/>
</dbReference>
<feature type="compositionally biased region" description="Basic and acidic residues" evidence="1">
    <location>
        <begin position="22"/>
        <end position="32"/>
    </location>
</feature>
<dbReference type="Pfam" id="PF14774">
    <property type="entry name" value="FAM177"/>
    <property type="match status" value="1"/>
</dbReference>
<comment type="caution">
    <text evidence="2">The sequence shown here is derived from an EMBL/GenBank/DDBJ whole genome shotgun (WGS) entry which is preliminary data.</text>
</comment>
<evidence type="ECO:0000313" key="2">
    <source>
        <dbReference type="EMBL" id="GCB78300.1"/>
    </source>
</evidence>